<dbReference type="InterPro" id="IPR025476">
    <property type="entry name" value="Helitron_helicase-like"/>
</dbReference>
<dbReference type="PANTHER" id="PTHR45786:SF66">
    <property type="entry name" value="HOOK MOTIF PROTEIN, PUTATIVE-RELATED"/>
    <property type="match status" value="1"/>
</dbReference>
<keyword evidence="4" id="KW-1185">Reference proteome</keyword>
<dbReference type="PANTHER" id="PTHR45786">
    <property type="entry name" value="DNA BINDING PROTEIN-LIKE"/>
    <property type="match status" value="1"/>
</dbReference>
<dbReference type="Pfam" id="PF14214">
    <property type="entry name" value="Helitron_like_N"/>
    <property type="match status" value="1"/>
</dbReference>
<feature type="region of interest" description="Disordered" evidence="1">
    <location>
        <begin position="75"/>
        <end position="96"/>
    </location>
</feature>
<name>A0AAP0CB99_9ASTR</name>
<organism evidence="3 4">
    <name type="scientific">Deinandra increscens subsp. villosa</name>
    <dbReference type="NCBI Taxonomy" id="3103831"/>
    <lineage>
        <taxon>Eukaryota</taxon>
        <taxon>Viridiplantae</taxon>
        <taxon>Streptophyta</taxon>
        <taxon>Embryophyta</taxon>
        <taxon>Tracheophyta</taxon>
        <taxon>Spermatophyta</taxon>
        <taxon>Magnoliopsida</taxon>
        <taxon>eudicotyledons</taxon>
        <taxon>Gunneridae</taxon>
        <taxon>Pentapetalae</taxon>
        <taxon>asterids</taxon>
        <taxon>campanulids</taxon>
        <taxon>Asterales</taxon>
        <taxon>Asteraceae</taxon>
        <taxon>Asteroideae</taxon>
        <taxon>Heliantheae alliance</taxon>
        <taxon>Madieae</taxon>
        <taxon>Madiinae</taxon>
        <taxon>Deinandra</taxon>
    </lineage>
</organism>
<feature type="domain" description="Helitron helicase-like" evidence="2">
    <location>
        <begin position="351"/>
        <end position="530"/>
    </location>
</feature>
<evidence type="ECO:0000259" key="2">
    <source>
        <dbReference type="Pfam" id="PF14214"/>
    </source>
</evidence>
<dbReference type="Proteomes" id="UP001408789">
    <property type="component" value="Unassembled WGS sequence"/>
</dbReference>
<accession>A0AAP0CB99</accession>
<reference evidence="3 4" key="1">
    <citation type="submission" date="2024-04" db="EMBL/GenBank/DDBJ databases">
        <title>The reference genome of an endangered Asteraceae, Deinandra increscens subsp. villosa, native to the Central Coast of California.</title>
        <authorList>
            <person name="Guilliams M."/>
            <person name="Hasenstab-Lehman K."/>
            <person name="Meyer R."/>
            <person name="Mcevoy S."/>
        </authorList>
    </citation>
    <scope>NUCLEOTIDE SEQUENCE [LARGE SCALE GENOMIC DNA]</scope>
    <source>
        <tissue evidence="3">Leaf</tissue>
    </source>
</reference>
<evidence type="ECO:0000313" key="3">
    <source>
        <dbReference type="EMBL" id="KAK9053689.1"/>
    </source>
</evidence>
<dbReference type="EMBL" id="JBCNJP010000025">
    <property type="protein sequence ID" value="KAK9053689.1"/>
    <property type="molecule type" value="Genomic_DNA"/>
</dbReference>
<sequence length="1033" mass="117692">MNGVHHAGPRLIPQLQEIPPLLPQLKDMCSASTVTFRSPLIDVSNVVSPNIASGKENHGKPVRRPTTLIADNINSAESSSRSSQFRNTSSSNNLSALSGMSSISSLSSGRHTLKPKTFNNTPVPMMDITSDGFGGFTQPTRDTTVGISKDKSINKGGAPFVFKLSGQNYHTIGTLLPKDGEPLRFSQLYIYDTENEVFNRQQAFESKSSSVGVEVQIIQQLKDMLDKDNVLVKSYRMARDHLAQNPNCNVKLRIISNRNKDAQTYNLPTTSEVAALIVGDVSNLLDHRDIVVTSKSGSLQRISELHPSYLPLQYPLLFPNGDDGYTINIPHRDVTSLRNTTKKKCTMREFFSFRIQDTLNKFSLILNSRRLYQQFLVDAYTMVESERLNFIRGKQSSLRSETLEAIKNAKNQGQKDMSSTGQRVVLPSYFTGGARFMMQNFLDAMALCKWYGYPDLFITITCNPGWPEIIRFLLDKTIKPEDRPDILCRLFKMKLDSLIKDIKEKSLFGKIQAVVYTVEFQKRGLPHAHICLFMHPDSKLPTPDHIDRVISAEIPDQNEDPELYSLVQDFMIHGPCGPHNTKSPCMVKGKCSKNFPKKYRERTSTDSDGFPLYRRRRDGPTIVKSGADIDTRFVVPYNKFLLKKYQAHINVEWCNQGNAIKYLFKYINKGPDRTTLKLQPYDSNNQPLKSIDEIKLYYDCRYVSACEASWRIYAFDVHHRYPSVTRLPFHLPGQQNVIFGEEDDIDDVLEKASISSSMFDSWMKCNELYPHARNLTYVQFPSKFVWHAKDRCWKPRKQGVSVGRIHSVSPALGEAYFLRVLLNKVKGPTSFEDIRTVNGHQHASFRDACYALGLLDDDNEYIEAIKEASHHGIGHFLRNLFATMLVCSALSRPDHVWYQSWKTLLDGIVYQRQHNPNTEGSSINDDELKNLTLLEIEKILVLNNSSLNNFDSMPYPQCGDLLLSENALINEERSYDKDVMLQDFENIFVKLTEEQRNIYDEILTSIDNKDVTPRPKVRPTLFTLTLCAYLICD</sequence>
<evidence type="ECO:0000313" key="4">
    <source>
        <dbReference type="Proteomes" id="UP001408789"/>
    </source>
</evidence>
<proteinExistence type="predicted"/>
<protein>
    <recommendedName>
        <fullName evidence="2">Helitron helicase-like domain-containing protein</fullName>
    </recommendedName>
</protein>
<gene>
    <name evidence="3" type="ORF">SSX86_024763</name>
</gene>
<comment type="caution">
    <text evidence="3">The sequence shown here is derived from an EMBL/GenBank/DDBJ whole genome shotgun (WGS) entry which is preliminary data.</text>
</comment>
<dbReference type="AlphaFoldDB" id="A0AAP0CB99"/>
<evidence type="ECO:0000256" key="1">
    <source>
        <dbReference type="SAM" id="MobiDB-lite"/>
    </source>
</evidence>